<dbReference type="GO" id="GO:0000287">
    <property type="term" value="F:magnesium ion binding"/>
    <property type="evidence" value="ECO:0007669"/>
    <property type="project" value="InterPro"/>
</dbReference>
<organism evidence="19 20">
    <name type="scientific">Pisolithus microcarpus 441</name>
    <dbReference type="NCBI Taxonomy" id="765257"/>
    <lineage>
        <taxon>Eukaryota</taxon>
        <taxon>Fungi</taxon>
        <taxon>Dikarya</taxon>
        <taxon>Basidiomycota</taxon>
        <taxon>Agaricomycotina</taxon>
        <taxon>Agaricomycetes</taxon>
        <taxon>Agaricomycetidae</taxon>
        <taxon>Boletales</taxon>
        <taxon>Sclerodermatineae</taxon>
        <taxon>Pisolithaceae</taxon>
        <taxon>Pisolithus</taxon>
    </lineage>
</organism>
<evidence type="ECO:0000313" key="19">
    <source>
        <dbReference type="EMBL" id="KIK27085.1"/>
    </source>
</evidence>
<dbReference type="GO" id="GO:0004789">
    <property type="term" value="F:thiamine-phosphate diphosphorylase activity"/>
    <property type="evidence" value="ECO:0007669"/>
    <property type="project" value="UniProtKB-EC"/>
</dbReference>
<comment type="catalytic activity">
    <reaction evidence="13">
        <text>4-methyl-5-(2-phosphooxyethyl)-thiazole + 4-amino-2-methyl-5-(diphosphooxymethyl)pyrimidine + H(+) = thiamine phosphate + diphosphate</text>
        <dbReference type="Rhea" id="RHEA:22328"/>
        <dbReference type="ChEBI" id="CHEBI:15378"/>
        <dbReference type="ChEBI" id="CHEBI:33019"/>
        <dbReference type="ChEBI" id="CHEBI:37575"/>
        <dbReference type="ChEBI" id="CHEBI:57841"/>
        <dbReference type="ChEBI" id="CHEBI:58296"/>
        <dbReference type="EC" id="2.5.1.3"/>
    </reaction>
</comment>
<evidence type="ECO:0000256" key="3">
    <source>
        <dbReference type="ARBA" id="ARBA00003814"/>
    </source>
</evidence>
<dbReference type="Proteomes" id="UP000054018">
    <property type="component" value="Unassembled WGS sequence"/>
</dbReference>
<dbReference type="CDD" id="cd01170">
    <property type="entry name" value="THZ_kinase"/>
    <property type="match status" value="1"/>
</dbReference>
<evidence type="ECO:0000256" key="2">
    <source>
        <dbReference type="ARBA" id="ARBA00001946"/>
    </source>
</evidence>
<dbReference type="OrthoDB" id="4994at2759"/>
<dbReference type="GO" id="GO:0009228">
    <property type="term" value="P:thiamine biosynthetic process"/>
    <property type="evidence" value="ECO:0007669"/>
    <property type="project" value="UniProtKB-KW"/>
</dbReference>
<comment type="pathway">
    <text evidence="5">Cofactor biosynthesis; thiamine diphosphate biosynthesis; thiamine phosphate from 4-amino-2-methyl-5-diphosphomethylpyrimidine and 4-methyl-5-(2-phosphoethyl)-thiazole: step 1/1.</text>
</comment>
<dbReference type="GO" id="GO:0004417">
    <property type="term" value="F:hydroxyethylthiazole kinase activity"/>
    <property type="evidence" value="ECO:0007669"/>
    <property type="project" value="UniProtKB-EC"/>
</dbReference>
<dbReference type="NCBIfam" id="NF006830">
    <property type="entry name" value="PRK09355.1"/>
    <property type="match status" value="1"/>
</dbReference>
<dbReference type="AlphaFoldDB" id="A0A0C9YPW6"/>
<evidence type="ECO:0000259" key="18">
    <source>
        <dbReference type="Pfam" id="PF02581"/>
    </source>
</evidence>
<dbReference type="HOGENOM" id="CLU_019943_1_1_1"/>
<dbReference type="GO" id="GO:0005737">
    <property type="term" value="C:cytoplasm"/>
    <property type="evidence" value="ECO:0007669"/>
    <property type="project" value="TreeGrafter"/>
</dbReference>
<dbReference type="EMBL" id="KN833698">
    <property type="protein sequence ID" value="KIK27085.1"/>
    <property type="molecule type" value="Genomic_DNA"/>
</dbReference>
<dbReference type="InterPro" id="IPR034291">
    <property type="entry name" value="TMP_synthase"/>
</dbReference>
<evidence type="ECO:0000256" key="4">
    <source>
        <dbReference type="ARBA" id="ARBA00004868"/>
    </source>
</evidence>
<dbReference type="InterPro" id="IPR036206">
    <property type="entry name" value="ThiamineP_synth_sf"/>
</dbReference>
<evidence type="ECO:0000256" key="8">
    <source>
        <dbReference type="ARBA" id="ARBA00022741"/>
    </source>
</evidence>
<reference evidence="20" key="2">
    <citation type="submission" date="2015-01" db="EMBL/GenBank/DDBJ databases">
        <title>Evolutionary Origins and Diversification of the Mycorrhizal Mutualists.</title>
        <authorList>
            <consortium name="DOE Joint Genome Institute"/>
            <consortium name="Mycorrhizal Genomics Consortium"/>
            <person name="Kohler A."/>
            <person name="Kuo A."/>
            <person name="Nagy L.G."/>
            <person name="Floudas D."/>
            <person name="Copeland A."/>
            <person name="Barry K.W."/>
            <person name="Cichocki N."/>
            <person name="Veneault-Fourrey C."/>
            <person name="LaButti K."/>
            <person name="Lindquist E.A."/>
            <person name="Lipzen A."/>
            <person name="Lundell T."/>
            <person name="Morin E."/>
            <person name="Murat C."/>
            <person name="Riley R."/>
            <person name="Ohm R."/>
            <person name="Sun H."/>
            <person name="Tunlid A."/>
            <person name="Henrissat B."/>
            <person name="Grigoriev I.V."/>
            <person name="Hibbett D.S."/>
            <person name="Martin F."/>
        </authorList>
    </citation>
    <scope>NUCLEOTIDE SEQUENCE [LARGE SCALE GENOMIC DNA]</scope>
    <source>
        <strain evidence="20">441</strain>
    </source>
</reference>
<dbReference type="InterPro" id="IPR029056">
    <property type="entry name" value="Ribokinase-like"/>
</dbReference>
<dbReference type="HAMAP" id="MF_00097">
    <property type="entry name" value="TMP_synthase"/>
    <property type="match status" value="1"/>
</dbReference>
<dbReference type="Gene3D" id="3.40.1190.20">
    <property type="match status" value="1"/>
</dbReference>
<dbReference type="InterPro" id="IPR022998">
    <property type="entry name" value="ThiamineP_synth_TenI"/>
</dbReference>
<evidence type="ECO:0000256" key="7">
    <source>
        <dbReference type="ARBA" id="ARBA00022723"/>
    </source>
</evidence>
<dbReference type="NCBIfam" id="TIGR00694">
    <property type="entry name" value="thiM"/>
    <property type="match status" value="1"/>
</dbReference>
<keyword evidence="12" id="KW-0784">Thiamine biosynthesis</keyword>
<dbReference type="UniPathway" id="UPA00060">
    <property type="reaction ID" value="UER00139"/>
</dbReference>
<comment type="cofactor">
    <cofactor evidence="2">
        <name>Mg(2+)</name>
        <dbReference type="ChEBI" id="CHEBI:18420"/>
    </cofactor>
</comment>
<dbReference type="CDD" id="cd00564">
    <property type="entry name" value="TMP_TenI"/>
    <property type="match status" value="1"/>
</dbReference>
<evidence type="ECO:0000256" key="1">
    <source>
        <dbReference type="ARBA" id="ARBA00001771"/>
    </source>
</evidence>
<evidence type="ECO:0000256" key="5">
    <source>
        <dbReference type="ARBA" id="ARBA00005165"/>
    </source>
</evidence>
<evidence type="ECO:0000256" key="10">
    <source>
        <dbReference type="ARBA" id="ARBA00022840"/>
    </source>
</evidence>
<keyword evidence="11" id="KW-0460">Magnesium</keyword>
<feature type="domain" description="Thiamine phosphate synthase/TenI" evidence="18">
    <location>
        <begin position="7"/>
        <end position="199"/>
    </location>
</feature>
<name>A0A0C9YPW6_9AGAM</name>
<keyword evidence="20" id="KW-1185">Reference proteome</keyword>
<accession>A0A0C9YPW6</accession>
<proteinExistence type="inferred from homology"/>
<keyword evidence="7" id="KW-0479">Metal-binding</keyword>
<dbReference type="SUPFAM" id="SSF51391">
    <property type="entry name" value="Thiamin phosphate synthase"/>
    <property type="match status" value="1"/>
</dbReference>
<dbReference type="Gene3D" id="3.20.20.70">
    <property type="entry name" value="Aldolase class I"/>
    <property type="match status" value="1"/>
</dbReference>
<evidence type="ECO:0000256" key="16">
    <source>
        <dbReference type="ARBA" id="ARBA00061146"/>
    </source>
</evidence>
<dbReference type="PANTHER" id="PTHR20857">
    <property type="entry name" value="THIAMINE-PHOSPHATE PYROPHOSPHORYLASE"/>
    <property type="match status" value="1"/>
</dbReference>
<evidence type="ECO:0000256" key="9">
    <source>
        <dbReference type="ARBA" id="ARBA00022777"/>
    </source>
</evidence>
<evidence type="ECO:0000256" key="17">
    <source>
        <dbReference type="ARBA" id="ARBA00061283"/>
    </source>
</evidence>
<dbReference type="FunFam" id="3.20.20.70:FF:000104">
    <property type="entry name" value="Thiamine biosynthetic bifunctional enzyme"/>
    <property type="match status" value="1"/>
</dbReference>
<keyword evidence="6" id="KW-0808">Transferase</keyword>
<dbReference type="Pfam" id="PF02581">
    <property type="entry name" value="TMP-TENI"/>
    <property type="match status" value="1"/>
</dbReference>
<dbReference type="PRINTS" id="PR01099">
    <property type="entry name" value="HYETHTZKNASE"/>
</dbReference>
<dbReference type="GO" id="GO:0009229">
    <property type="term" value="P:thiamine diphosphate biosynthetic process"/>
    <property type="evidence" value="ECO:0007669"/>
    <property type="project" value="UniProtKB-UniPathway"/>
</dbReference>
<dbReference type="SUPFAM" id="SSF53613">
    <property type="entry name" value="Ribokinase-like"/>
    <property type="match status" value="1"/>
</dbReference>
<evidence type="ECO:0000256" key="13">
    <source>
        <dbReference type="ARBA" id="ARBA00047334"/>
    </source>
</evidence>
<dbReference type="GO" id="GO:0005524">
    <property type="term" value="F:ATP binding"/>
    <property type="evidence" value="ECO:0007669"/>
    <property type="project" value="UniProtKB-KW"/>
</dbReference>
<comment type="similarity">
    <text evidence="17">In the N-terminal section; belongs to the thiamine-phosphate synthase family.</text>
</comment>
<evidence type="ECO:0000313" key="20">
    <source>
        <dbReference type="Proteomes" id="UP000054018"/>
    </source>
</evidence>
<comment type="similarity">
    <text evidence="16">In the C-terminal section; belongs to the Thz kinase family.</text>
</comment>
<comment type="pathway">
    <text evidence="4">Cofactor biosynthesis; thiamine diphosphate biosynthesis; 4-methyl-5-(2-phosphoethyl)-thiazole from 5-(2-hydroxyethyl)-4-methylthiazole: step 1/1.</text>
</comment>
<dbReference type="HAMAP" id="MF_00228">
    <property type="entry name" value="Thz_kinase"/>
    <property type="match status" value="1"/>
</dbReference>
<evidence type="ECO:0000256" key="6">
    <source>
        <dbReference type="ARBA" id="ARBA00022679"/>
    </source>
</evidence>
<evidence type="ECO:0000256" key="15">
    <source>
        <dbReference type="ARBA" id="ARBA00047883"/>
    </source>
</evidence>
<dbReference type="Pfam" id="PF02110">
    <property type="entry name" value="HK"/>
    <property type="match status" value="1"/>
</dbReference>
<dbReference type="InterPro" id="IPR000417">
    <property type="entry name" value="Hyethyz_kinase"/>
</dbReference>
<reference evidence="19 20" key="1">
    <citation type="submission" date="2014-04" db="EMBL/GenBank/DDBJ databases">
        <authorList>
            <consortium name="DOE Joint Genome Institute"/>
            <person name="Kuo A."/>
            <person name="Kohler A."/>
            <person name="Costa M.D."/>
            <person name="Nagy L.G."/>
            <person name="Floudas D."/>
            <person name="Copeland A."/>
            <person name="Barry K.W."/>
            <person name="Cichocki N."/>
            <person name="Veneault-Fourrey C."/>
            <person name="LaButti K."/>
            <person name="Lindquist E.A."/>
            <person name="Lipzen A."/>
            <person name="Lundell T."/>
            <person name="Morin E."/>
            <person name="Murat C."/>
            <person name="Sun H."/>
            <person name="Tunlid A."/>
            <person name="Henrissat B."/>
            <person name="Grigoriev I.V."/>
            <person name="Hibbett D.S."/>
            <person name="Martin F."/>
            <person name="Nordberg H.P."/>
            <person name="Cantor M.N."/>
            <person name="Hua S.X."/>
        </authorList>
    </citation>
    <scope>NUCLEOTIDE SEQUENCE [LARGE SCALE GENOMIC DNA]</scope>
    <source>
        <strain evidence="19 20">441</strain>
    </source>
</reference>
<evidence type="ECO:0000256" key="11">
    <source>
        <dbReference type="ARBA" id="ARBA00022842"/>
    </source>
</evidence>
<comment type="catalytic activity">
    <reaction evidence="15">
        <text>2-[(2R,5Z)-2-carboxy-4-methylthiazol-5(2H)-ylidene]ethyl phosphate + 4-amino-2-methyl-5-(diphosphooxymethyl)pyrimidine + 2 H(+) = thiamine phosphate + CO2 + diphosphate</text>
        <dbReference type="Rhea" id="RHEA:47844"/>
        <dbReference type="ChEBI" id="CHEBI:15378"/>
        <dbReference type="ChEBI" id="CHEBI:16526"/>
        <dbReference type="ChEBI" id="CHEBI:33019"/>
        <dbReference type="ChEBI" id="CHEBI:37575"/>
        <dbReference type="ChEBI" id="CHEBI:57841"/>
        <dbReference type="ChEBI" id="CHEBI:62899"/>
        <dbReference type="EC" id="2.5.1.3"/>
    </reaction>
</comment>
<protein>
    <recommendedName>
        <fullName evidence="18">Thiamine phosphate synthase/TenI domain-containing protein</fullName>
    </recommendedName>
</protein>
<keyword evidence="9" id="KW-0418">Kinase</keyword>
<keyword evidence="10" id="KW-0067">ATP-binding</keyword>
<sequence length="521" mass="55046">MPIDYSLYLVTGRDLLPEGTTYIKSLEESLRGGVTVVQVREKNVDTLEFLEIARQSKALCDKYQVPLIINDRVDIALAVNADGVHLGQTDMPVHIARSLLPPNAIIGVSCNNLEHVQQAIRDRVDYIGIGPVWPTSTKKLANPVIGVRGVGSLLAALDGTTVKAVAIGGVKSDNLLRTLHGSMSPSGHKLDGIAVVSEIVASHEPYAISRTLRETYTAWDACTAEQKAKPSIAYTAENTKAGVANLMGIIQTTNPLIHQITNVVATNQSANATLALGASPIMATAPEEMEDLSRVLGALLINFGTVTDKAGMILAGKYANCERKPIVFDPVGVGATQFRRETAAQLLNTWQASVIKGNAGELGALAESQEVKAKGVDSVGSGFADPANFVKNLARRERCVIALTGKTDWVSDGTTVVKLDNGHELLGNITGSGCMVGTCIATFCAAAFTQANTESKPSMPVRGDMLLGAVGGILALTIAGEAAANRSDVRGSGTFLPALIDELYNLRPETVLEKARIQVIS</sequence>
<comment type="function">
    <text evidence="3">Condenses 4-methyl-5-(beta-hydroxyethyl)thiazole monophosphate (THZ-P) and 2-methyl-4-amino-5-hydroxymethyl pyrimidine pyrophosphate (HMP-PP) to form thiamine monophosphate (TMP).</text>
</comment>
<dbReference type="NCBIfam" id="TIGR00693">
    <property type="entry name" value="thiE"/>
    <property type="match status" value="1"/>
</dbReference>
<comment type="catalytic activity">
    <reaction evidence="1">
        <text>5-(2-hydroxyethyl)-4-methylthiazole + ATP = 4-methyl-5-(2-phosphooxyethyl)-thiazole + ADP + H(+)</text>
        <dbReference type="Rhea" id="RHEA:24212"/>
        <dbReference type="ChEBI" id="CHEBI:15378"/>
        <dbReference type="ChEBI" id="CHEBI:17957"/>
        <dbReference type="ChEBI" id="CHEBI:30616"/>
        <dbReference type="ChEBI" id="CHEBI:58296"/>
        <dbReference type="ChEBI" id="CHEBI:456216"/>
        <dbReference type="EC" id="2.7.1.50"/>
    </reaction>
</comment>
<gene>
    <name evidence="19" type="ORF">PISMIDRAFT_220755</name>
</gene>
<dbReference type="STRING" id="765257.A0A0C9YPW6"/>
<dbReference type="InterPro" id="IPR013785">
    <property type="entry name" value="Aldolase_TIM"/>
</dbReference>
<keyword evidence="8" id="KW-0547">Nucleotide-binding</keyword>
<dbReference type="PANTHER" id="PTHR20857:SF23">
    <property type="entry name" value="THIAMINE BIOSYNTHETIC BIFUNCTIONAL ENZYME"/>
    <property type="match status" value="1"/>
</dbReference>
<comment type="catalytic activity">
    <reaction evidence="14">
        <text>2-(2-carboxy-4-methylthiazol-5-yl)ethyl phosphate + 4-amino-2-methyl-5-(diphosphooxymethyl)pyrimidine + 2 H(+) = thiamine phosphate + CO2 + diphosphate</text>
        <dbReference type="Rhea" id="RHEA:47848"/>
        <dbReference type="ChEBI" id="CHEBI:15378"/>
        <dbReference type="ChEBI" id="CHEBI:16526"/>
        <dbReference type="ChEBI" id="CHEBI:33019"/>
        <dbReference type="ChEBI" id="CHEBI:37575"/>
        <dbReference type="ChEBI" id="CHEBI:57841"/>
        <dbReference type="ChEBI" id="CHEBI:62890"/>
        <dbReference type="EC" id="2.5.1.3"/>
    </reaction>
</comment>
<evidence type="ECO:0000256" key="14">
    <source>
        <dbReference type="ARBA" id="ARBA00047851"/>
    </source>
</evidence>
<evidence type="ECO:0000256" key="12">
    <source>
        <dbReference type="ARBA" id="ARBA00022977"/>
    </source>
</evidence>